<dbReference type="AlphaFoldDB" id="A0A401WXD2"/>
<evidence type="ECO:0000256" key="1">
    <source>
        <dbReference type="SAM" id="SignalP"/>
    </source>
</evidence>
<evidence type="ECO:0000313" key="3">
    <source>
        <dbReference type="Proteomes" id="UP000287300"/>
    </source>
</evidence>
<feature type="signal peptide" evidence="1">
    <location>
        <begin position="1"/>
        <end position="26"/>
    </location>
</feature>
<dbReference type="Proteomes" id="UP000287300">
    <property type="component" value="Unassembled WGS sequence"/>
</dbReference>
<protein>
    <submittedName>
        <fullName evidence="2">Uncharacterized protein</fullName>
    </submittedName>
</protein>
<proteinExistence type="predicted"/>
<feature type="chain" id="PRO_5019352184" evidence="1">
    <location>
        <begin position="27"/>
        <end position="213"/>
    </location>
</feature>
<organism evidence="2 3">
    <name type="scientific">Acetobacter pasteurianus NBRC 3188</name>
    <dbReference type="NCBI Taxonomy" id="1226663"/>
    <lineage>
        <taxon>Bacteria</taxon>
        <taxon>Pseudomonadati</taxon>
        <taxon>Pseudomonadota</taxon>
        <taxon>Alphaproteobacteria</taxon>
        <taxon>Acetobacterales</taxon>
        <taxon>Acetobacteraceae</taxon>
        <taxon>Acetobacter</taxon>
    </lineage>
</organism>
<dbReference type="EMBL" id="BDES01000073">
    <property type="protein sequence ID" value="GCD53976.1"/>
    <property type="molecule type" value="Genomic_DNA"/>
</dbReference>
<evidence type="ECO:0000313" key="2">
    <source>
        <dbReference type="EMBL" id="GCD53976.1"/>
    </source>
</evidence>
<sequence>MIRLMSGFSVNSLTFALMTCSFLLGAFDPHSSHAEPISSASPDEAKSLSIPDTADMIVSGGGGHGEWVYIMGPLHDPSQQKLKFMLPPGKDGKGVAFECERSSGRAELAFIMPGVQFRVGQSQDVALQIGPVTEFLKMTVKSVPPEGRPPIFYAEGKSIPDILSAMGHVPTSLFDAKLSFGLQKKYASFPIPRPAEVPKTTGLLCESWMKSTK</sequence>
<comment type="caution">
    <text evidence="2">The sequence shown here is derived from an EMBL/GenBank/DDBJ whole genome shotgun (WGS) entry which is preliminary data.</text>
</comment>
<gene>
    <name evidence="2" type="ORF">NBRC3188_2673</name>
</gene>
<keyword evidence="1" id="KW-0732">Signal</keyword>
<reference evidence="2 3" key="1">
    <citation type="submission" date="2016-06" db="EMBL/GenBank/DDBJ databases">
        <title>Acetobacter pasteurianus NBRC 3188 whole genome sequencing project.</title>
        <authorList>
            <person name="Matsutani M."/>
            <person name="Shiwa Y."/>
            <person name="Okamoto-Kainuma A."/>
            <person name="Ishikawa M."/>
            <person name="Koizumi Y."/>
            <person name="Yoshikawa H."/>
            <person name="Yakushi T."/>
            <person name="Matsushita K."/>
        </authorList>
    </citation>
    <scope>NUCLEOTIDE SEQUENCE [LARGE SCALE GENOMIC DNA]</scope>
    <source>
        <strain evidence="2 3">NBRC 3188</strain>
    </source>
</reference>
<name>A0A401WXD2_ACEPA</name>
<accession>A0A401WXD2</accession>